<evidence type="ECO:0000313" key="2">
    <source>
        <dbReference type="Proteomes" id="UP000805193"/>
    </source>
</evidence>
<keyword evidence="2" id="KW-1185">Reference proteome</keyword>
<gene>
    <name evidence="1" type="ORF">HPB47_015671</name>
</gene>
<name>A0AC60QSU7_IXOPE</name>
<organism evidence="1 2">
    <name type="scientific">Ixodes persulcatus</name>
    <name type="common">Taiga tick</name>
    <dbReference type="NCBI Taxonomy" id="34615"/>
    <lineage>
        <taxon>Eukaryota</taxon>
        <taxon>Metazoa</taxon>
        <taxon>Ecdysozoa</taxon>
        <taxon>Arthropoda</taxon>
        <taxon>Chelicerata</taxon>
        <taxon>Arachnida</taxon>
        <taxon>Acari</taxon>
        <taxon>Parasitiformes</taxon>
        <taxon>Ixodida</taxon>
        <taxon>Ixodoidea</taxon>
        <taxon>Ixodidae</taxon>
        <taxon>Ixodinae</taxon>
        <taxon>Ixodes</taxon>
    </lineage>
</organism>
<proteinExistence type="predicted"/>
<comment type="caution">
    <text evidence="1">The sequence shown here is derived from an EMBL/GenBank/DDBJ whole genome shotgun (WGS) entry which is preliminary data.</text>
</comment>
<sequence>MPSGWSLKRKVLTSYRNALQDQVKHLWEAGPGDEEDTSESSSSDDSAVQRSSGDPVASDSSAEPSVDSARVGGESSLAAASSCAPPEHSLSAREEFAHIAEKHNLTHASVNDVLDFCRRRGISDLPKDARTLMQTERKAQLDSSGSFVHFGLAEGIRQALGPGPVPRELKLQGNIDGLPLFKSSQIGFWPILCRITNIEASVPFMVSVYCGAGKPPNLQKYLDPFLEEVVELTCSGMVHKGVHVDVRLTAMICDAPARSYVKATIGHTGYHACERCNQKGQRIEGRQVFPDLHAAERTDDSFQSQGDPRHHTGVSLFTSLDVDMIALFPTEYMHLVCLGVMKRLLRNWVSLGHGKRLSRDQRSRLNEDLRKSAQ</sequence>
<accession>A0AC60QSU7</accession>
<evidence type="ECO:0000313" key="1">
    <source>
        <dbReference type="EMBL" id="KAG0442536.1"/>
    </source>
</evidence>
<reference evidence="1 2" key="1">
    <citation type="journal article" date="2020" name="Cell">
        <title>Large-Scale Comparative Analyses of Tick Genomes Elucidate Their Genetic Diversity and Vector Capacities.</title>
        <authorList>
            <consortium name="Tick Genome and Microbiome Consortium (TIGMIC)"/>
            <person name="Jia N."/>
            <person name="Wang J."/>
            <person name="Shi W."/>
            <person name="Du L."/>
            <person name="Sun Y."/>
            <person name="Zhan W."/>
            <person name="Jiang J.F."/>
            <person name="Wang Q."/>
            <person name="Zhang B."/>
            <person name="Ji P."/>
            <person name="Bell-Sakyi L."/>
            <person name="Cui X.M."/>
            <person name="Yuan T.T."/>
            <person name="Jiang B.G."/>
            <person name="Yang W.F."/>
            <person name="Lam T.T."/>
            <person name="Chang Q.C."/>
            <person name="Ding S.J."/>
            <person name="Wang X.J."/>
            <person name="Zhu J.G."/>
            <person name="Ruan X.D."/>
            <person name="Zhao L."/>
            <person name="Wei J.T."/>
            <person name="Ye R.Z."/>
            <person name="Que T.C."/>
            <person name="Du C.H."/>
            <person name="Zhou Y.H."/>
            <person name="Cheng J.X."/>
            <person name="Dai P.F."/>
            <person name="Guo W.B."/>
            <person name="Han X.H."/>
            <person name="Huang E.J."/>
            <person name="Li L.F."/>
            <person name="Wei W."/>
            <person name="Gao Y.C."/>
            <person name="Liu J.Z."/>
            <person name="Shao H.Z."/>
            <person name="Wang X."/>
            <person name="Wang C.C."/>
            <person name="Yang T.C."/>
            <person name="Huo Q.B."/>
            <person name="Li W."/>
            <person name="Chen H.Y."/>
            <person name="Chen S.E."/>
            <person name="Zhou L.G."/>
            <person name="Ni X.B."/>
            <person name="Tian J.H."/>
            <person name="Sheng Y."/>
            <person name="Liu T."/>
            <person name="Pan Y.S."/>
            <person name="Xia L.Y."/>
            <person name="Li J."/>
            <person name="Zhao F."/>
            <person name="Cao W.C."/>
        </authorList>
    </citation>
    <scope>NUCLEOTIDE SEQUENCE [LARGE SCALE GENOMIC DNA]</scope>
    <source>
        <strain evidence="1">Iper-2018</strain>
    </source>
</reference>
<dbReference type="Proteomes" id="UP000805193">
    <property type="component" value="Unassembled WGS sequence"/>
</dbReference>
<protein>
    <submittedName>
        <fullName evidence="1">Uncharacterized protein</fullName>
    </submittedName>
</protein>
<dbReference type="EMBL" id="JABSTQ010004341">
    <property type="protein sequence ID" value="KAG0442536.1"/>
    <property type="molecule type" value="Genomic_DNA"/>
</dbReference>